<keyword evidence="3 6" id="KW-0805">Transcription regulation</keyword>
<dbReference type="Gene3D" id="1.10.10.10">
    <property type="entry name" value="Winged helix-like DNA-binding domain superfamily/Winged helix DNA-binding domain"/>
    <property type="match status" value="1"/>
</dbReference>
<evidence type="ECO:0000256" key="4">
    <source>
        <dbReference type="ARBA" id="ARBA00023125"/>
    </source>
</evidence>
<evidence type="ECO:0000259" key="7">
    <source>
        <dbReference type="SMART" id="SM00881"/>
    </source>
</evidence>
<dbReference type="InterPro" id="IPR036388">
    <property type="entry name" value="WH-like_DNA-bd_sf"/>
</dbReference>
<feature type="domain" description="CoA-binding" evidence="7">
    <location>
        <begin position="83"/>
        <end position="184"/>
    </location>
</feature>
<dbReference type="Proteomes" id="UP000191153">
    <property type="component" value="Unassembled WGS sequence"/>
</dbReference>
<keyword evidence="5 6" id="KW-0804">Transcription</keyword>
<dbReference type="Pfam" id="PF02629">
    <property type="entry name" value="CoA_binding"/>
    <property type="match status" value="1"/>
</dbReference>
<dbReference type="NCBIfam" id="NF003996">
    <property type="entry name" value="PRK05472.2-5"/>
    <property type="match status" value="1"/>
</dbReference>
<dbReference type="EMBL" id="FUWX01000004">
    <property type="protein sequence ID" value="SJZ35262.1"/>
    <property type="molecule type" value="Genomic_DNA"/>
</dbReference>
<keyword evidence="6" id="KW-0520">NAD</keyword>
<comment type="subcellular location">
    <subcellularLocation>
        <location evidence="6">Cytoplasm</location>
    </subcellularLocation>
</comment>
<evidence type="ECO:0000313" key="9">
    <source>
        <dbReference type="Proteomes" id="UP000191153"/>
    </source>
</evidence>
<evidence type="ECO:0000256" key="5">
    <source>
        <dbReference type="ARBA" id="ARBA00023163"/>
    </source>
</evidence>
<organism evidence="8 9">
    <name type="scientific">Cetobacterium ceti</name>
    <dbReference type="NCBI Taxonomy" id="180163"/>
    <lineage>
        <taxon>Bacteria</taxon>
        <taxon>Fusobacteriati</taxon>
        <taxon>Fusobacteriota</taxon>
        <taxon>Fusobacteriia</taxon>
        <taxon>Fusobacteriales</taxon>
        <taxon>Fusobacteriaceae</taxon>
        <taxon>Cetobacterium</taxon>
    </lineage>
</organism>
<accession>A0A1T4JYB9</accession>
<dbReference type="InterPro" id="IPR003781">
    <property type="entry name" value="CoA-bd"/>
</dbReference>
<dbReference type="InterPro" id="IPR036291">
    <property type="entry name" value="NAD(P)-bd_dom_sf"/>
</dbReference>
<name>A0A1T4JYB9_9FUSO</name>
<comment type="function">
    <text evidence="6">Modulates transcription in response to changes in cellular NADH/NAD(+) redox state.</text>
</comment>
<protein>
    <recommendedName>
        <fullName evidence="6">Redox-sensing transcriptional repressor Rex</fullName>
    </recommendedName>
</protein>
<gene>
    <name evidence="6" type="primary">rex</name>
    <name evidence="8" type="ORF">SAMN02745174_00187</name>
</gene>
<dbReference type="GO" id="GO:0045892">
    <property type="term" value="P:negative regulation of DNA-templated transcription"/>
    <property type="evidence" value="ECO:0007669"/>
    <property type="project" value="InterPro"/>
</dbReference>
<comment type="caution">
    <text evidence="6">Lacks conserved residue(s) required for the propagation of feature annotation.</text>
</comment>
<evidence type="ECO:0000256" key="3">
    <source>
        <dbReference type="ARBA" id="ARBA00023015"/>
    </source>
</evidence>
<dbReference type="NCBIfam" id="NF003994">
    <property type="entry name" value="PRK05472.2-3"/>
    <property type="match status" value="1"/>
</dbReference>
<dbReference type="SMART" id="SM00881">
    <property type="entry name" value="CoA_binding"/>
    <property type="match status" value="1"/>
</dbReference>
<proteinExistence type="inferred from homology"/>
<dbReference type="GO" id="GO:0003700">
    <property type="term" value="F:DNA-binding transcription factor activity"/>
    <property type="evidence" value="ECO:0007669"/>
    <property type="project" value="UniProtKB-UniRule"/>
</dbReference>
<dbReference type="GO" id="GO:0003677">
    <property type="term" value="F:DNA binding"/>
    <property type="evidence" value="ECO:0007669"/>
    <property type="project" value="UniProtKB-UniRule"/>
</dbReference>
<dbReference type="InterPro" id="IPR036390">
    <property type="entry name" value="WH_DNA-bd_sf"/>
</dbReference>
<dbReference type="SUPFAM" id="SSF51735">
    <property type="entry name" value="NAD(P)-binding Rossmann-fold domains"/>
    <property type="match status" value="1"/>
</dbReference>
<comment type="similarity">
    <text evidence="6">Belongs to the transcriptional regulatory Rex family.</text>
</comment>
<evidence type="ECO:0000313" key="8">
    <source>
        <dbReference type="EMBL" id="SJZ35262.1"/>
    </source>
</evidence>
<dbReference type="Gene3D" id="3.40.50.720">
    <property type="entry name" value="NAD(P)-binding Rossmann-like Domain"/>
    <property type="match status" value="1"/>
</dbReference>
<dbReference type="AlphaFoldDB" id="A0A1T4JYB9"/>
<evidence type="ECO:0000256" key="2">
    <source>
        <dbReference type="ARBA" id="ARBA00022491"/>
    </source>
</evidence>
<evidence type="ECO:0000256" key="1">
    <source>
        <dbReference type="ARBA" id="ARBA00022490"/>
    </source>
</evidence>
<dbReference type="Pfam" id="PF06971">
    <property type="entry name" value="Put_DNA-bind_N"/>
    <property type="match status" value="1"/>
</dbReference>
<keyword evidence="9" id="KW-1185">Reference proteome</keyword>
<feature type="binding site" evidence="6">
    <location>
        <begin position="94"/>
        <end position="99"/>
    </location>
    <ligand>
        <name>NAD(+)</name>
        <dbReference type="ChEBI" id="CHEBI:57540"/>
    </ligand>
</feature>
<dbReference type="NCBIfam" id="NF003995">
    <property type="entry name" value="PRK05472.2-4"/>
    <property type="match status" value="1"/>
</dbReference>
<keyword evidence="4 6" id="KW-0238">DNA-binding</keyword>
<comment type="subunit">
    <text evidence="6">Homodimer.</text>
</comment>
<dbReference type="GO" id="GO:0051775">
    <property type="term" value="P:response to redox state"/>
    <property type="evidence" value="ECO:0007669"/>
    <property type="project" value="InterPro"/>
</dbReference>
<dbReference type="InterPro" id="IPR022876">
    <property type="entry name" value="Tscrpt_rep_Rex"/>
</dbReference>
<sequence>MERNNKISKKIIERLTKYLKCLGNFSPDDYISSEEMGGLLGVTAAQIRKDFSNFIPAFQYNFGIRGKGYHVKSLTEALSQILGLHKENNLIIVGAGNLGGAILQEGGFIKDGFNIVGIFDIAKNKIGKEYRGIKVKSVYEIENLVKDTEVDIAVITECNPIAQEMADLVINSGIKSILNFTPMELKVPKNVAISHIDINSKLQELNYWKEKVKNI</sequence>
<dbReference type="InterPro" id="IPR009718">
    <property type="entry name" value="Rex_DNA-bd_C_dom"/>
</dbReference>
<dbReference type="STRING" id="180163.SAMN02745174_00187"/>
<reference evidence="8 9" key="1">
    <citation type="submission" date="2017-02" db="EMBL/GenBank/DDBJ databases">
        <authorList>
            <person name="Peterson S.W."/>
        </authorList>
    </citation>
    <scope>NUCLEOTIDE SEQUENCE [LARGE SCALE GENOMIC DNA]</scope>
    <source>
        <strain evidence="8 9">ATCC 700028</strain>
    </source>
</reference>
<dbReference type="HAMAP" id="MF_01131">
    <property type="entry name" value="Rex"/>
    <property type="match status" value="1"/>
</dbReference>
<dbReference type="GO" id="GO:0005737">
    <property type="term" value="C:cytoplasm"/>
    <property type="evidence" value="ECO:0007669"/>
    <property type="project" value="UniProtKB-SubCell"/>
</dbReference>
<dbReference type="PANTHER" id="PTHR35786">
    <property type="entry name" value="REDOX-SENSING TRANSCRIPTIONAL REPRESSOR REX"/>
    <property type="match status" value="1"/>
</dbReference>
<dbReference type="SUPFAM" id="SSF46785">
    <property type="entry name" value="Winged helix' DNA-binding domain"/>
    <property type="match status" value="1"/>
</dbReference>
<dbReference type="OrthoDB" id="9784760at2"/>
<keyword evidence="2 6" id="KW-0678">Repressor</keyword>
<dbReference type="RefSeq" id="WP_078692735.1">
    <property type="nucleotide sequence ID" value="NZ_FUWX01000004.1"/>
</dbReference>
<evidence type="ECO:0000256" key="6">
    <source>
        <dbReference type="HAMAP-Rule" id="MF_01131"/>
    </source>
</evidence>
<dbReference type="PANTHER" id="PTHR35786:SF1">
    <property type="entry name" value="REDOX-SENSING TRANSCRIPTIONAL REPRESSOR REX 1"/>
    <property type="match status" value="1"/>
</dbReference>
<keyword evidence="1 6" id="KW-0963">Cytoplasm</keyword>